<evidence type="ECO:0000313" key="2">
    <source>
        <dbReference type="EMBL" id="AEX85802.1"/>
    </source>
</evidence>
<dbReference type="STRING" id="443254.Marpi_1403"/>
<accession>H2J3R0</accession>
<gene>
    <name evidence="2" type="ordered locus">Marpi_1403</name>
</gene>
<evidence type="ECO:0000313" key="3">
    <source>
        <dbReference type="Proteomes" id="UP000007161"/>
    </source>
</evidence>
<evidence type="ECO:0000256" key="1">
    <source>
        <dbReference type="SAM" id="Phobius"/>
    </source>
</evidence>
<reference evidence="3" key="2">
    <citation type="submission" date="2012-01" db="EMBL/GenBank/DDBJ databases">
        <title>Complete sequence of chromosome of Marinitoga piezophila KA3.</title>
        <authorList>
            <person name="Lucas S."/>
            <person name="Han J."/>
            <person name="Lapidus A."/>
            <person name="Cheng J.-F."/>
            <person name="Goodwin L."/>
            <person name="Pitluck S."/>
            <person name="Peters L."/>
            <person name="Mikhailova N."/>
            <person name="Teshima H."/>
            <person name="Detter J.C."/>
            <person name="Han C."/>
            <person name="Tapia R."/>
            <person name="Land M."/>
            <person name="Hauser L."/>
            <person name="Kyrpides N."/>
            <person name="Ivanova N."/>
            <person name="Pagani I."/>
            <person name="Jebbar M."/>
            <person name="Vannier P."/>
            <person name="Oger P."/>
            <person name="Cario A."/>
            <person name="Bartlett D."/>
            <person name="Noll K.M."/>
            <person name="Woyke T."/>
        </authorList>
    </citation>
    <scope>NUCLEOTIDE SEQUENCE [LARGE SCALE GENOMIC DNA]</scope>
    <source>
        <strain evidence="3">DSM 14283 / JCM 11233 / KA3</strain>
    </source>
</reference>
<feature type="transmembrane region" description="Helical" evidence="1">
    <location>
        <begin position="19"/>
        <end position="37"/>
    </location>
</feature>
<dbReference type="KEGG" id="mpz:Marpi_1403"/>
<dbReference type="RefSeq" id="WP_014296873.1">
    <property type="nucleotide sequence ID" value="NC_016751.1"/>
</dbReference>
<dbReference type="AlphaFoldDB" id="H2J3R0"/>
<feature type="transmembrane region" description="Helical" evidence="1">
    <location>
        <begin position="85"/>
        <end position="101"/>
    </location>
</feature>
<keyword evidence="1" id="KW-0472">Membrane</keyword>
<feature type="transmembrane region" description="Helical" evidence="1">
    <location>
        <begin position="107"/>
        <end position="124"/>
    </location>
</feature>
<sequence length="136" mass="15888">MDILYITLMTLISVSWDRWFGDILFFTFGIVFLIVQYTKPEKLIFFSFLYSIIYFSSKYDIGGMTIIFFLITIASGKLLEFLEKSFFRSIISTLPPLFFLALLNKNFYTLIISYILIAIAHFIITGRVGKNERITL</sequence>
<dbReference type="Proteomes" id="UP000007161">
    <property type="component" value="Chromosome"/>
</dbReference>
<reference evidence="2 3" key="1">
    <citation type="journal article" date="2012" name="J. Bacteriol.">
        <title>Complete Genome Sequence of the Thermophilic, Piezophilic, Heterotrophic Bacterium Marinitoga piezophila KA3.</title>
        <authorList>
            <person name="Lucas S."/>
            <person name="Han J."/>
            <person name="Lapidus A."/>
            <person name="Cheng J.F."/>
            <person name="Goodwin L.A."/>
            <person name="Pitluck S."/>
            <person name="Peters L."/>
            <person name="Mikhailova N."/>
            <person name="Teshima H."/>
            <person name="Detter J.C."/>
            <person name="Han C."/>
            <person name="Tapia R."/>
            <person name="Land M."/>
            <person name="Hauser L."/>
            <person name="Kyrpides N.C."/>
            <person name="Ivanova N."/>
            <person name="Pagani I."/>
            <person name="Vannier P."/>
            <person name="Oger P."/>
            <person name="Bartlett D.H."/>
            <person name="Noll K.M."/>
            <person name="Woyke T."/>
            <person name="Jebbar M."/>
        </authorList>
    </citation>
    <scope>NUCLEOTIDE SEQUENCE [LARGE SCALE GENOMIC DNA]</scope>
    <source>
        <strain evidence="3">DSM 14283 / JCM 11233 / KA3</strain>
    </source>
</reference>
<keyword evidence="3" id="KW-1185">Reference proteome</keyword>
<feature type="transmembrane region" description="Helical" evidence="1">
    <location>
        <begin position="43"/>
        <end position="73"/>
    </location>
</feature>
<keyword evidence="1" id="KW-1133">Transmembrane helix</keyword>
<dbReference type="OrthoDB" id="49067at2"/>
<proteinExistence type="predicted"/>
<dbReference type="EMBL" id="CP003257">
    <property type="protein sequence ID" value="AEX85802.1"/>
    <property type="molecule type" value="Genomic_DNA"/>
</dbReference>
<protein>
    <submittedName>
        <fullName evidence="2">Uncharacterized protein</fullName>
    </submittedName>
</protein>
<keyword evidence="1" id="KW-0812">Transmembrane</keyword>
<organism evidence="2 3">
    <name type="scientific">Marinitoga piezophila (strain DSM 14283 / JCM 11233 / KA3)</name>
    <dbReference type="NCBI Taxonomy" id="443254"/>
    <lineage>
        <taxon>Bacteria</taxon>
        <taxon>Thermotogati</taxon>
        <taxon>Thermotogota</taxon>
        <taxon>Thermotogae</taxon>
        <taxon>Petrotogales</taxon>
        <taxon>Petrotogaceae</taxon>
        <taxon>Marinitoga</taxon>
    </lineage>
</organism>
<name>H2J3R0_MARPK</name>
<dbReference type="HOGENOM" id="CLU_1872954_0_0_0"/>